<evidence type="ECO:0000256" key="1">
    <source>
        <dbReference type="ARBA" id="ARBA00001946"/>
    </source>
</evidence>
<evidence type="ECO:0000256" key="3">
    <source>
        <dbReference type="ARBA" id="ARBA00022833"/>
    </source>
</evidence>
<dbReference type="OrthoDB" id="10260668at2759"/>
<accession>A0A9W7GE11</accession>
<protein>
    <recommendedName>
        <fullName evidence="5">fructokinase</fullName>
        <ecNumber evidence="5">2.7.1.4</ecNumber>
    </recommendedName>
</protein>
<dbReference type="GO" id="GO:0046872">
    <property type="term" value="F:metal ion binding"/>
    <property type="evidence" value="ECO:0007669"/>
    <property type="project" value="UniProtKB-KW"/>
</dbReference>
<evidence type="ECO:0000256" key="6">
    <source>
        <dbReference type="ARBA" id="ARBA00048451"/>
    </source>
</evidence>
<gene>
    <name evidence="7" type="ORF">TrCOL_g10676</name>
</gene>
<dbReference type="GO" id="GO:0008865">
    <property type="term" value="F:fructokinase activity"/>
    <property type="evidence" value="ECO:0007669"/>
    <property type="project" value="UniProtKB-EC"/>
</dbReference>
<dbReference type="InterPro" id="IPR000600">
    <property type="entry name" value="ROK"/>
</dbReference>
<comment type="caution">
    <text evidence="7">The sequence shown here is derived from an EMBL/GenBank/DDBJ whole genome shotgun (WGS) entry which is preliminary data.</text>
</comment>
<keyword evidence="4" id="KW-0460">Magnesium</keyword>
<comment type="catalytic activity">
    <reaction evidence="6">
        <text>D-fructose + ATP = D-fructose 6-phosphate + ADP + H(+)</text>
        <dbReference type="Rhea" id="RHEA:16125"/>
        <dbReference type="ChEBI" id="CHEBI:15378"/>
        <dbReference type="ChEBI" id="CHEBI:30616"/>
        <dbReference type="ChEBI" id="CHEBI:37721"/>
        <dbReference type="ChEBI" id="CHEBI:61527"/>
        <dbReference type="ChEBI" id="CHEBI:456216"/>
        <dbReference type="EC" id="2.7.1.4"/>
    </reaction>
</comment>
<dbReference type="InterPro" id="IPR043129">
    <property type="entry name" value="ATPase_NBD"/>
</dbReference>
<dbReference type="PANTHER" id="PTHR42742:SF3">
    <property type="entry name" value="FRUCTOKINASE"/>
    <property type="match status" value="1"/>
</dbReference>
<dbReference type="Pfam" id="PF00480">
    <property type="entry name" value="ROK"/>
    <property type="match status" value="1"/>
</dbReference>
<evidence type="ECO:0000256" key="4">
    <source>
        <dbReference type="ARBA" id="ARBA00022842"/>
    </source>
</evidence>
<dbReference type="PROSITE" id="PS01125">
    <property type="entry name" value="ROK"/>
    <property type="match status" value="1"/>
</dbReference>
<proteinExistence type="predicted"/>
<evidence type="ECO:0000256" key="5">
    <source>
        <dbReference type="ARBA" id="ARBA00038887"/>
    </source>
</evidence>
<dbReference type="Gene3D" id="3.30.420.40">
    <property type="match status" value="2"/>
</dbReference>
<dbReference type="EC" id="2.7.1.4" evidence="5"/>
<dbReference type="InterPro" id="IPR051804">
    <property type="entry name" value="Carb_Metab_Reg_Kinase/Isom"/>
</dbReference>
<evidence type="ECO:0000256" key="2">
    <source>
        <dbReference type="ARBA" id="ARBA00022723"/>
    </source>
</evidence>
<name>A0A9W7GE11_9STRA</name>
<keyword evidence="3" id="KW-0862">Zinc</keyword>
<evidence type="ECO:0000313" key="8">
    <source>
        <dbReference type="Proteomes" id="UP001165065"/>
    </source>
</evidence>
<dbReference type="CDD" id="cd24067">
    <property type="entry name" value="ASKHA_NBD_ROK_BsFRK-like"/>
    <property type="match status" value="1"/>
</dbReference>
<keyword evidence="2" id="KW-0479">Metal-binding</keyword>
<sequence>MTSSPELLAAVEGGGTSFVVVFSLISSPSVCIHKYECPTTTPTETLDKVKQFLSLHPYKALGVATFGPVDLNPASPTYGYIQQTPKANWSNTDVLTPLIQVNPSAPYKFDTDVNAPALLEYTTLPPPASSVAYVTVGTGVGVGLCINGSPVHGLMHPEGGHVPIVPLPGDDFPGYSWGGRCPWKGVSTVESFAGGVGILERLGKDASNSEDRSILRGLSDDDEVWDHVANALACLCATLTLTCSVERIVLSGGVMLRECLWGKVRVRLREILNGYVGREEVTTEEGLERFIVKSRWGNDAGKIGALHLAKLAWEEGEGGGRGEGGEMGGGGWGKGMGCLTLGVGIGVGVGWGLWGRKK</sequence>
<reference evidence="8" key="1">
    <citation type="journal article" date="2023" name="Commun. Biol.">
        <title>Genome analysis of Parmales, the sister group of diatoms, reveals the evolutionary specialization of diatoms from phago-mixotrophs to photoautotrophs.</title>
        <authorList>
            <person name="Ban H."/>
            <person name="Sato S."/>
            <person name="Yoshikawa S."/>
            <person name="Yamada K."/>
            <person name="Nakamura Y."/>
            <person name="Ichinomiya M."/>
            <person name="Sato N."/>
            <person name="Blanc-Mathieu R."/>
            <person name="Endo H."/>
            <person name="Kuwata A."/>
            <person name="Ogata H."/>
        </authorList>
    </citation>
    <scope>NUCLEOTIDE SEQUENCE [LARGE SCALE GENOMIC DNA]</scope>
</reference>
<dbReference type="InterPro" id="IPR049874">
    <property type="entry name" value="ROK_cs"/>
</dbReference>
<organism evidence="7 8">
    <name type="scientific">Triparma columacea</name>
    <dbReference type="NCBI Taxonomy" id="722753"/>
    <lineage>
        <taxon>Eukaryota</taxon>
        <taxon>Sar</taxon>
        <taxon>Stramenopiles</taxon>
        <taxon>Ochrophyta</taxon>
        <taxon>Bolidophyceae</taxon>
        <taxon>Parmales</taxon>
        <taxon>Triparmaceae</taxon>
        <taxon>Triparma</taxon>
    </lineage>
</organism>
<keyword evidence="8" id="KW-1185">Reference proteome</keyword>
<dbReference type="SUPFAM" id="SSF53067">
    <property type="entry name" value="Actin-like ATPase domain"/>
    <property type="match status" value="1"/>
</dbReference>
<dbReference type="EMBL" id="BRYA01000184">
    <property type="protein sequence ID" value="GMI42895.1"/>
    <property type="molecule type" value="Genomic_DNA"/>
</dbReference>
<dbReference type="AlphaFoldDB" id="A0A9W7GE11"/>
<dbReference type="Proteomes" id="UP001165065">
    <property type="component" value="Unassembled WGS sequence"/>
</dbReference>
<dbReference type="PANTHER" id="PTHR42742">
    <property type="entry name" value="TRANSCRIPTIONAL REPRESSOR MPRA"/>
    <property type="match status" value="1"/>
</dbReference>
<evidence type="ECO:0000313" key="7">
    <source>
        <dbReference type="EMBL" id="GMI42895.1"/>
    </source>
</evidence>
<comment type="cofactor">
    <cofactor evidence="1">
        <name>Mg(2+)</name>
        <dbReference type="ChEBI" id="CHEBI:18420"/>
    </cofactor>
</comment>